<name>A0A812R613_SYMPI</name>
<reference evidence="1" key="1">
    <citation type="submission" date="2021-02" db="EMBL/GenBank/DDBJ databases">
        <authorList>
            <person name="Dougan E. K."/>
            <person name="Rhodes N."/>
            <person name="Thang M."/>
            <person name="Chan C."/>
        </authorList>
    </citation>
    <scope>NUCLEOTIDE SEQUENCE</scope>
</reference>
<dbReference type="OrthoDB" id="446926at2759"/>
<evidence type="ECO:0000313" key="1">
    <source>
        <dbReference type="EMBL" id="CAE7421973.1"/>
    </source>
</evidence>
<evidence type="ECO:0000313" key="2">
    <source>
        <dbReference type="Proteomes" id="UP000649617"/>
    </source>
</evidence>
<sequence length="318" mass="35394">MAVSDEDKRAAVALADSDLQFILQEAGASLDTQFKVVQAHSSRRRFQAIADTQAEARLAAEKDIGLDKSTIEGRAQIAAIVVAREAAAARDYDQKEHELRAEARILGQKRILQAQERQSMLRAVTSVHGKLNESETPSNEYLSAKTEQCESNEPLAAALDMISSRKDQQVEAIQSTVDPTGLVKVTKTLAKYKAKPFLQGLKLESFTKFVDFIQGDKVANLRLPSSTGKEQFPPRPPWAIVLAFEYKLRTEAMRMVVKHGKTIAELLKICLRPEPLCFRRVKGRKGKNTGSSSRKHPRLFIRESAEGFEAPFEAPFKS</sequence>
<comment type="caution">
    <text evidence="1">The sequence shown here is derived from an EMBL/GenBank/DDBJ whole genome shotgun (WGS) entry which is preliminary data.</text>
</comment>
<gene>
    <name evidence="1" type="ORF">SPIL2461_LOCUS10365</name>
</gene>
<dbReference type="Proteomes" id="UP000649617">
    <property type="component" value="Unassembled WGS sequence"/>
</dbReference>
<dbReference type="EMBL" id="CAJNIZ010019149">
    <property type="protein sequence ID" value="CAE7421973.1"/>
    <property type="molecule type" value="Genomic_DNA"/>
</dbReference>
<dbReference type="AlphaFoldDB" id="A0A812R613"/>
<proteinExistence type="predicted"/>
<keyword evidence="2" id="KW-1185">Reference proteome</keyword>
<organism evidence="1 2">
    <name type="scientific">Symbiodinium pilosum</name>
    <name type="common">Dinoflagellate</name>
    <dbReference type="NCBI Taxonomy" id="2952"/>
    <lineage>
        <taxon>Eukaryota</taxon>
        <taxon>Sar</taxon>
        <taxon>Alveolata</taxon>
        <taxon>Dinophyceae</taxon>
        <taxon>Suessiales</taxon>
        <taxon>Symbiodiniaceae</taxon>
        <taxon>Symbiodinium</taxon>
    </lineage>
</organism>
<protein>
    <submittedName>
        <fullName evidence="1">Uncharacterized protein</fullName>
    </submittedName>
</protein>
<accession>A0A812R613</accession>